<reference evidence="1 2" key="1">
    <citation type="submission" date="2013-09" db="EMBL/GenBank/DDBJ databases">
        <title>Whole genome shotgun sequence of Vibrio azureus NBRC 104587.</title>
        <authorList>
            <person name="Isaki S."/>
            <person name="Hosoyama A."/>
            <person name="Numata M."/>
            <person name="Hashimoto M."/>
            <person name="Hosoyama Y."/>
            <person name="Tsuchikane K."/>
            <person name="Noguchi M."/>
            <person name="Hirakata S."/>
            <person name="Ichikawa N."/>
            <person name="Ohji S."/>
            <person name="Yamazoe A."/>
            <person name="Fujita N."/>
        </authorList>
    </citation>
    <scope>NUCLEOTIDE SEQUENCE [LARGE SCALE GENOMIC DNA]</scope>
    <source>
        <strain evidence="1 2">NBRC 104587</strain>
    </source>
</reference>
<accession>U3C7N7</accession>
<evidence type="ECO:0000313" key="1">
    <source>
        <dbReference type="EMBL" id="GAD74463.1"/>
    </source>
</evidence>
<dbReference type="Proteomes" id="UP000016567">
    <property type="component" value="Unassembled WGS sequence"/>
</dbReference>
<keyword evidence="2" id="KW-1185">Reference proteome</keyword>
<organism evidence="1 2">
    <name type="scientific">Vibrio azureus NBRC 104587</name>
    <dbReference type="NCBI Taxonomy" id="1219077"/>
    <lineage>
        <taxon>Bacteria</taxon>
        <taxon>Pseudomonadati</taxon>
        <taxon>Pseudomonadota</taxon>
        <taxon>Gammaproteobacteria</taxon>
        <taxon>Vibrionales</taxon>
        <taxon>Vibrionaceae</taxon>
        <taxon>Vibrio</taxon>
    </lineage>
</organism>
<sequence>MKLHRSLSMYNISTKEHDITKNKSHLTDMIQSIKKSEHEPKYKPKMDAANFKPICIKVNKNWANKETRPGSKYSPVVVAKNQDEQVVKSMGVVKDVRVDACQNLASKGKGSSNWVSFKGRPNENDNLKLNEDTIPAIVISGGSAKKLASEMARDYKLSLAFHPNNMQESPVYILVHEADYIPYNEAFSELKNQYKNLHIIGWDAGKLTGFGAARSAAVAFADALTYKPKRFMMMDQDLLKTQDTRHTNPRVNSEIQRKHNAGMPVVGYGVPFPNREGFTGIFANTAKPEHENYNAPTAAFVDINAPYRKPNSDGAYPAWMVSGGEDMYMTKHYKFMKDDVNTSLLDGRIVKKELQGESDFPNKYWNENRVETLKLLFEAEKDTLLRFDNKDITLDELMHEFVKSGYIESHPSPESYFTASSVIERIILRLQKEGNDESGLIGILNKHNLTQ</sequence>
<dbReference type="RefSeq" id="WP_021708243.1">
    <property type="nucleotide sequence ID" value="NZ_BAOB01000124.1"/>
</dbReference>
<name>U3C7N7_9VIBR</name>
<protein>
    <submittedName>
        <fullName evidence="1">Uncharacterized protein</fullName>
    </submittedName>
</protein>
<evidence type="ECO:0000313" key="2">
    <source>
        <dbReference type="Proteomes" id="UP000016567"/>
    </source>
</evidence>
<dbReference type="OrthoDB" id="7057120at2"/>
<comment type="caution">
    <text evidence="1">The sequence shown here is derived from an EMBL/GenBank/DDBJ whole genome shotgun (WGS) entry which is preliminary data.</text>
</comment>
<dbReference type="eggNOG" id="ENOG5030J09">
    <property type="taxonomic scope" value="Bacteria"/>
</dbReference>
<dbReference type="AlphaFoldDB" id="U3C7N7"/>
<proteinExistence type="predicted"/>
<gene>
    <name evidence="1" type="ORF">VAZ01S_010_01160</name>
</gene>
<dbReference type="EMBL" id="BATL01000010">
    <property type="protein sequence ID" value="GAD74463.1"/>
    <property type="molecule type" value="Genomic_DNA"/>
</dbReference>